<evidence type="ECO:0000313" key="5">
    <source>
        <dbReference type="Proteomes" id="UP000490535"/>
    </source>
</evidence>
<evidence type="ECO:0000256" key="1">
    <source>
        <dbReference type="ARBA" id="ARBA00023125"/>
    </source>
</evidence>
<dbReference type="InterPro" id="IPR050624">
    <property type="entry name" value="HTH-type_Tx_Regulator"/>
</dbReference>
<dbReference type="GO" id="GO:0003677">
    <property type="term" value="F:DNA binding"/>
    <property type="evidence" value="ECO:0007669"/>
    <property type="project" value="UniProtKB-UniRule"/>
</dbReference>
<dbReference type="AlphaFoldDB" id="A0A833PBV7"/>
<dbReference type="EMBL" id="WNDP01000171">
    <property type="protein sequence ID" value="KAF1018566.1"/>
    <property type="molecule type" value="Genomic_DNA"/>
</dbReference>
<feature type="domain" description="HTH tetR-type" evidence="3">
    <location>
        <begin position="16"/>
        <end position="76"/>
    </location>
</feature>
<dbReference type="SUPFAM" id="SSF46689">
    <property type="entry name" value="Homeodomain-like"/>
    <property type="match status" value="1"/>
</dbReference>
<evidence type="ECO:0000259" key="3">
    <source>
        <dbReference type="PROSITE" id="PS50977"/>
    </source>
</evidence>
<dbReference type="Pfam" id="PF00440">
    <property type="entry name" value="TetR_N"/>
    <property type="match status" value="1"/>
</dbReference>
<evidence type="ECO:0000256" key="2">
    <source>
        <dbReference type="PROSITE-ProRule" id="PRU00335"/>
    </source>
</evidence>
<evidence type="ECO:0000313" key="4">
    <source>
        <dbReference type="EMBL" id="KAF1018566.1"/>
    </source>
</evidence>
<proteinExistence type="predicted"/>
<sequence length="207" mass="24317">MNKISIFEKHYSGRRSELKRTILSKSLDCFNKHGIESTTIDVIKNECETSVGAIYHHFGTKEGIIANLFFLALDDQAEEHLQYFEKIKTTKDFIFAIVHSYIDWVEKNKELAKFQMLARYFVVKSSYESELLKRNQERNKQLFQYLGSFFLHEKMKVLPFDLIFSLIIGASENYARAWLSEKVSVSPIEYREELAQSAWLAVERFFA</sequence>
<dbReference type="PANTHER" id="PTHR43479:SF11">
    <property type="entry name" value="ACREF_ENVCD OPERON REPRESSOR-RELATED"/>
    <property type="match status" value="1"/>
</dbReference>
<dbReference type="Gene3D" id="1.10.357.10">
    <property type="entry name" value="Tetracycline Repressor, domain 2"/>
    <property type="match status" value="1"/>
</dbReference>
<feature type="DNA-binding region" description="H-T-H motif" evidence="2">
    <location>
        <begin position="39"/>
        <end position="58"/>
    </location>
</feature>
<dbReference type="PANTHER" id="PTHR43479">
    <property type="entry name" value="ACREF/ENVCD OPERON REPRESSOR-RELATED"/>
    <property type="match status" value="1"/>
</dbReference>
<protein>
    <recommendedName>
        <fullName evidence="3">HTH tetR-type domain-containing protein</fullName>
    </recommendedName>
</protein>
<keyword evidence="1 2" id="KW-0238">DNA-binding</keyword>
<dbReference type="SUPFAM" id="SSF48498">
    <property type="entry name" value="Tetracyclin repressor-like, C-terminal domain"/>
    <property type="match status" value="1"/>
</dbReference>
<accession>A0A833PBV7</accession>
<reference evidence="5" key="1">
    <citation type="journal article" date="2020" name="MBio">
        <title>Horizontal gene transfer to a defensive symbiont with a reduced genome amongst a multipartite beetle microbiome.</title>
        <authorList>
            <person name="Waterworth S.C."/>
            <person name="Florez L.V."/>
            <person name="Rees E.R."/>
            <person name="Hertweck C."/>
            <person name="Kaltenpoth M."/>
            <person name="Kwan J.C."/>
        </authorList>
    </citation>
    <scope>NUCLEOTIDE SEQUENCE [LARGE SCALE GENOMIC DNA]</scope>
</reference>
<dbReference type="PRINTS" id="PR00455">
    <property type="entry name" value="HTHTETR"/>
</dbReference>
<name>A0A833PBV7_ACIBZ</name>
<dbReference type="InterPro" id="IPR009057">
    <property type="entry name" value="Homeodomain-like_sf"/>
</dbReference>
<gene>
    <name evidence="4" type="ORF">GAK29_04188</name>
</gene>
<dbReference type="Proteomes" id="UP000490535">
    <property type="component" value="Unassembled WGS sequence"/>
</dbReference>
<organism evidence="4 5">
    <name type="scientific">Acinetobacter bereziniae</name>
    <name type="common">Acinetobacter genomosp. 10</name>
    <dbReference type="NCBI Taxonomy" id="106648"/>
    <lineage>
        <taxon>Bacteria</taxon>
        <taxon>Pseudomonadati</taxon>
        <taxon>Pseudomonadota</taxon>
        <taxon>Gammaproteobacteria</taxon>
        <taxon>Moraxellales</taxon>
        <taxon>Moraxellaceae</taxon>
        <taxon>Acinetobacter</taxon>
    </lineage>
</organism>
<dbReference type="InterPro" id="IPR036271">
    <property type="entry name" value="Tet_transcr_reg_TetR-rel_C_sf"/>
</dbReference>
<dbReference type="PROSITE" id="PS50977">
    <property type="entry name" value="HTH_TETR_2"/>
    <property type="match status" value="1"/>
</dbReference>
<comment type="caution">
    <text evidence="4">The sequence shown here is derived from an EMBL/GenBank/DDBJ whole genome shotgun (WGS) entry which is preliminary data.</text>
</comment>
<dbReference type="InterPro" id="IPR001647">
    <property type="entry name" value="HTH_TetR"/>
</dbReference>